<evidence type="ECO:0000256" key="5">
    <source>
        <dbReference type="PIRSR" id="PIRSR036492-1"/>
    </source>
</evidence>
<dbReference type="InterPro" id="IPR015590">
    <property type="entry name" value="Aldehyde_DH_dom"/>
</dbReference>
<dbReference type="GO" id="GO:0005737">
    <property type="term" value="C:cytoplasm"/>
    <property type="evidence" value="ECO:0007669"/>
    <property type="project" value="TreeGrafter"/>
</dbReference>
<keyword evidence="8" id="KW-0812">Transmembrane</keyword>
<evidence type="ECO:0000313" key="11">
    <source>
        <dbReference type="EMBL" id="JAG64332.1"/>
    </source>
</evidence>
<evidence type="ECO:0000256" key="4">
    <source>
        <dbReference type="PIRNR" id="PIRNR036492"/>
    </source>
</evidence>
<feature type="active site" evidence="5">
    <location>
        <position position="244"/>
    </location>
</feature>
<feature type="domain" description="Aldehyde dehydrogenase" evidence="9">
    <location>
        <begin position="3"/>
        <end position="428"/>
    </location>
</feature>
<organism evidence="10">
    <name type="scientific">Lygus hesperus</name>
    <name type="common">Western plant bug</name>
    <dbReference type="NCBI Taxonomy" id="30085"/>
    <lineage>
        <taxon>Eukaryota</taxon>
        <taxon>Metazoa</taxon>
        <taxon>Ecdysozoa</taxon>
        <taxon>Arthropoda</taxon>
        <taxon>Hexapoda</taxon>
        <taxon>Insecta</taxon>
        <taxon>Pterygota</taxon>
        <taxon>Neoptera</taxon>
        <taxon>Paraneoptera</taxon>
        <taxon>Hemiptera</taxon>
        <taxon>Heteroptera</taxon>
        <taxon>Panheteroptera</taxon>
        <taxon>Cimicomorpha</taxon>
        <taxon>Miridae</taxon>
        <taxon>Mirini</taxon>
        <taxon>Lygus</taxon>
    </lineage>
</organism>
<dbReference type="Gene3D" id="3.40.309.10">
    <property type="entry name" value="Aldehyde Dehydrogenase, Chain A, domain 2"/>
    <property type="match status" value="1"/>
</dbReference>
<dbReference type="PANTHER" id="PTHR43570:SF16">
    <property type="entry name" value="ALDEHYDE DEHYDROGENASE TYPE III, ISOFORM Q"/>
    <property type="match status" value="1"/>
</dbReference>
<reference evidence="10" key="1">
    <citation type="journal article" date="2014" name="PLoS ONE">
        <title>Transcriptome-Based Identification of ABC Transporters in the Western Tarnished Plant Bug Lygus hesperus.</title>
        <authorList>
            <person name="Hull J.J."/>
            <person name="Chaney K."/>
            <person name="Geib S.M."/>
            <person name="Fabrick J.A."/>
            <person name="Brent C.S."/>
            <person name="Walsh D."/>
            <person name="Lavine L.C."/>
        </authorList>
    </citation>
    <scope>NUCLEOTIDE SEQUENCE</scope>
</reference>
<dbReference type="AlphaFoldDB" id="A0A0A9W681"/>
<gene>
    <name evidence="10" type="primary">Aldh3a1_1</name>
    <name evidence="10" type="ORF">CM83_45815</name>
</gene>
<accession>A0A0A9W681</accession>
<dbReference type="InterPro" id="IPR016162">
    <property type="entry name" value="Ald_DH_N"/>
</dbReference>
<feature type="transmembrane region" description="Helical" evidence="8">
    <location>
        <begin position="471"/>
        <end position="492"/>
    </location>
</feature>
<dbReference type="PIRSF" id="PIRSF036492">
    <property type="entry name" value="ALDH"/>
    <property type="match status" value="1"/>
</dbReference>
<keyword evidence="2 4" id="KW-0560">Oxidoreductase</keyword>
<dbReference type="InterPro" id="IPR016161">
    <property type="entry name" value="Ald_DH/histidinol_DH"/>
</dbReference>
<dbReference type="InterPro" id="IPR029510">
    <property type="entry name" value="Ald_DH_CS_GLU"/>
</dbReference>
<dbReference type="PANTHER" id="PTHR43570">
    <property type="entry name" value="ALDEHYDE DEHYDROGENASE"/>
    <property type="match status" value="1"/>
</dbReference>
<name>A0A0A9W681_LYGHE</name>
<sequence length="525" mass="58507">MSEIKSIINRAKEAFDSGRTRPYEFRKKQLTQLKKMMEENGDKIAEALYNDFKKPKFESYVTEINLCIGEINGMLHNLKEWMAPESREKGLVTFFDKVQIRSDPLGVVLVIGAWNYPINLTLAPLVGVIAAGNCGVIKPSELSIKSAIAMKELVEQYLDPECYPVIIGGVPETTEILSQKFDHIMFTGSTGVGKIVYQAGAKFLTPVTLELGGKSPVYIDDTVDMKLVAKRILWGKCVNAGQTCIAPDYVLCNKEVQRKLVEASKHVVEEWYGKNVVKSEDYPRMINNNNYKRVSNYLKDGRIAYGGETKEDERFIGPTILVDVKPDDSVMRDEIFGPILPIVNVNSAKEAVDFITSRPKPLSLYVFTNNTQVQELILNNTSSGSAVVNDTLLQFAVESLPFGGVGDAGTGHYHGKFSFDNFSHKKAVLIKNYNPIGEAVASARYPPYTDKKMNFMSFIMHPGIRLGFLKYLPYLTLFGVGVFTGTILNAYMKPKFLEGPVQNVVNMTSQISLRIKSLIKGVPSE</sequence>
<dbReference type="EMBL" id="GBRD01001489">
    <property type="protein sequence ID" value="JAG64332.1"/>
    <property type="molecule type" value="Transcribed_RNA"/>
</dbReference>
<dbReference type="FunFam" id="3.40.309.10:FF:000003">
    <property type="entry name" value="Aldehyde dehydrogenase"/>
    <property type="match status" value="1"/>
</dbReference>
<dbReference type="FunFam" id="3.40.605.10:FF:000004">
    <property type="entry name" value="Aldehyde dehydrogenase"/>
    <property type="match status" value="1"/>
</dbReference>
<reference evidence="10" key="2">
    <citation type="submission" date="2014-07" db="EMBL/GenBank/DDBJ databases">
        <authorList>
            <person name="Hull J."/>
        </authorList>
    </citation>
    <scope>NUCLEOTIDE SEQUENCE</scope>
</reference>
<dbReference type="GO" id="GO:0004029">
    <property type="term" value="F:aldehyde dehydrogenase (NAD+) activity"/>
    <property type="evidence" value="ECO:0007669"/>
    <property type="project" value="TreeGrafter"/>
</dbReference>
<dbReference type="GO" id="GO:0006081">
    <property type="term" value="P:aldehyde metabolic process"/>
    <property type="evidence" value="ECO:0007669"/>
    <property type="project" value="InterPro"/>
</dbReference>
<evidence type="ECO:0000259" key="9">
    <source>
        <dbReference type="Pfam" id="PF00171"/>
    </source>
</evidence>
<evidence type="ECO:0000256" key="2">
    <source>
        <dbReference type="ARBA" id="ARBA00023002"/>
    </source>
</evidence>
<keyword evidence="8" id="KW-1133">Transmembrane helix</keyword>
<evidence type="ECO:0000313" key="10">
    <source>
        <dbReference type="EMBL" id="JAG03947.1"/>
    </source>
</evidence>
<evidence type="ECO:0000256" key="3">
    <source>
        <dbReference type="ARBA" id="ARBA00023027"/>
    </source>
</evidence>
<protein>
    <recommendedName>
        <fullName evidence="4">Aldehyde dehydrogenase</fullName>
    </recommendedName>
</protein>
<proteinExistence type="inferred from homology"/>
<dbReference type="PROSITE" id="PS00687">
    <property type="entry name" value="ALDEHYDE_DEHYDR_GLU"/>
    <property type="match status" value="1"/>
</dbReference>
<evidence type="ECO:0000256" key="8">
    <source>
        <dbReference type="SAM" id="Phobius"/>
    </source>
</evidence>
<dbReference type="InterPro" id="IPR012394">
    <property type="entry name" value="Aldehyde_DH_NAD(P)"/>
</dbReference>
<dbReference type="EMBL" id="GBHO01039657">
    <property type="protein sequence ID" value="JAG03947.1"/>
    <property type="molecule type" value="Transcribed_RNA"/>
</dbReference>
<keyword evidence="3" id="KW-0520">NAD</keyword>
<reference evidence="11" key="3">
    <citation type="submission" date="2014-09" db="EMBL/GenBank/DDBJ databases">
        <authorList>
            <person name="Magalhaes I.L.F."/>
            <person name="Oliveira U."/>
            <person name="Santos F.R."/>
            <person name="Vidigal T.H.D.A."/>
            <person name="Brescovit A.D."/>
            <person name="Santos A.J."/>
        </authorList>
    </citation>
    <scope>NUCLEOTIDE SEQUENCE</scope>
</reference>
<feature type="active site" evidence="5 6">
    <location>
        <position position="210"/>
    </location>
</feature>
<dbReference type="Gene3D" id="3.40.605.10">
    <property type="entry name" value="Aldehyde Dehydrogenase, Chain A, domain 1"/>
    <property type="match status" value="1"/>
</dbReference>
<dbReference type="InterPro" id="IPR016163">
    <property type="entry name" value="Ald_DH_C"/>
</dbReference>
<keyword evidence="8" id="KW-0472">Membrane</keyword>
<dbReference type="SUPFAM" id="SSF53720">
    <property type="entry name" value="ALDH-like"/>
    <property type="match status" value="1"/>
</dbReference>
<comment type="similarity">
    <text evidence="1 4 7">Belongs to the aldehyde dehydrogenase family.</text>
</comment>
<evidence type="ECO:0000256" key="1">
    <source>
        <dbReference type="ARBA" id="ARBA00009986"/>
    </source>
</evidence>
<evidence type="ECO:0000256" key="7">
    <source>
        <dbReference type="RuleBase" id="RU003345"/>
    </source>
</evidence>
<evidence type="ECO:0000256" key="6">
    <source>
        <dbReference type="PROSITE-ProRule" id="PRU10007"/>
    </source>
</evidence>
<dbReference type="Pfam" id="PF00171">
    <property type="entry name" value="Aldedh"/>
    <property type="match status" value="1"/>
</dbReference>